<name>A0A9E3LRD5_9NOST</name>
<dbReference type="InterPro" id="IPR043129">
    <property type="entry name" value="ATPase_NBD"/>
</dbReference>
<reference evidence="2" key="2">
    <citation type="journal article" date="2022" name="Microbiol. Resour. Announc.">
        <title>Metagenome Sequencing to Explore Phylogenomics of Terrestrial Cyanobacteria.</title>
        <authorList>
            <person name="Ward R.D."/>
            <person name="Stajich J.E."/>
            <person name="Johansen J.R."/>
            <person name="Huntemann M."/>
            <person name="Clum A."/>
            <person name="Foster B."/>
            <person name="Foster B."/>
            <person name="Roux S."/>
            <person name="Palaniappan K."/>
            <person name="Varghese N."/>
            <person name="Mukherjee S."/>
            <person name="Reddy T.B.K."/>
            <person name="Daum C."/>
            <person name="Copeland A."/>
            <person name="Chen I.A."/>
            <person name="Ivanova N.N."/>
            <person name="Kyrpides N.C."/>
            <person name="Shapiro N."/>
            <person name="Eloe-Fadrosh E.A."/>
            <person name="Pietrasiak N."/>
        </authorList>
    </citation>
    <scope>NUCLEOTIDE SEQUENCE</scope>
    <source>
        <strain evidence="2">HA4357-MV3</strain>
    </source>
</reference>
<comment type="caution">
    <text evidence="2">The sequence shown here is derived from an EMBL/GenBank/DDBJ whole genome shotgun (WGS) entry which is preliminary data.</text>
</comment>
<gene>
    <name evidence="2" type="ORF">KME28_04530</name>
</gene>
<dbReference type="EMBL" id="JAHHHW010000044">
    <property type="protein sequence ID" value="MBW4431006.1"/>
    <property type="molecule type" value="Genomic_DNA"/>
</dbReference>
<protein>
    <submittedName>
        <fullName evidence="2">Uncharacterized protein</fullName>
    </submittedName>
</protein>
<dbReference type="SUPFAM" id="SSF53067">
    <property type="entry name" value="Actin-like ATPase domain"/>
    <property type="match status" value="1"/>
</dbReference>
<reference evidence="2" key="1">
    <citation type="submission" date="2021-05" db="EMBL/GenBank/DDBJ databases">
        <authorList>
            <person name="Pietrasiak N."/>
            <person name="Ward R."/>
            <person name="Stajich J.E."/>
            <person name="Kurbessoian T."/>
        </authorList>
    </citation>
    <scope>NUCLEOTIDE SEQUENCE</scope>
    <source>
        <strain evidence="2">HA4357-MV3</strain>
    </source>
</reference>
<evidence type="ECO:0000256" key="1">
    <source>
        <dbReference type="SAM" id="Coils"/>
    </source>
</evidence>
<dbReference type="Proteomes" id="UP000813215">
    <property type="component" value="Unassembled WGS sequence"/>
</dbReference>
<feature type="coiled-coil region" evidence="1">
    <location>
        <begin position="104"/>
        <end position="131"/>
    </location>
</feature>
<keyword evidence="1" id="KW-0175">Coiled coil</keyword>
<proteinExistence type="predicted"/>
<evidence type="ECO:0000313" key="2">
    <source>
        <dbReference type="EMBL" id="MBW4431006.1"/>
    </source>
</evidence>
<accession>A0A9E3LRD5</accession>
<organism evidence="2 3">
    <name type="scientific">Pelatocladus maniniholoensis HA4357-MV3</name>
    <dbReference type="NCBI Taxonomy" id="1117104"/>
    <lineage>
        <taxon>Bacteria</taxon>
        <taxon>Bacillati</taxon>
        <taxon>Cyanobacteriota</taxon>
        <taxon>Cyanophyceae</taxon>
        <taxon>Nostocales</taxon>
        <taxon>Nostocaceae</taxon>
        <taxon>Pelatocladus</taxon>
    </lineage>
</organism>
<sequence length="1444" mass="161634">MTSRTTEIQTLIADIDSLLSNKRFSRFLASEKEQPRQLLERMRNFLVSCAEAEVNSTPYQQQLKPQSSTLLTKFINQNNYSVEPQPNQFSQEEGSESNPLSSLLAPLQAELQTLLQERANLVQEIKELEQRRLQNFSLAQQLANQEQLIADFLQVLTNRLGGDLQPKIPTNVIKPTQETPLALGAAGSSTTTSNDNKEQLAFANSSLLEPQDQLQRLTRLASELDQKLLALDGTVNVVFEALQRNIHTYHESLSQALARMYSQGLQGEQLFGNLINNLAQQTQLQPASKEPFTIDINNEIRPTHSKTLQSSNKIDESENDAQTLETDTVITQTQDTPNSPDTATTSIIDELHQDSSVSIRDEVDQLYASLFGNDNFITTNPEFSSQTTNLEIIDSTDNLPVAETVTSQEQSELIATDLTALIYVDEIETINQEEADLILQDIFFEVTDSTELIVDADTNTEQEETDLIFQDVFFEVADSTELIINEDEVVTVIQEEDVLIQDIIFEATEPNDELSFYEEVFTNQQEEDVLTQDIIFEATDLHDELSVHEEVISNQEELELILQEVMFEFADSTEELPVDDTASLSNVSIIDSGSTSVTDELQSAESLVTASDPWFDEPDAGLLESGNFQLEDTKATTKKIRRQLLELWEKITYTEESNETSSLPVEKPIAAETITSLNNLLFSTDIEQQVLQEESVEESTIETISTPNQTEEISVDNINDSSEQYIPASVKENLLLEVEKQNLVIPEIALNAKQLLQLDEDLANFGEQKNIQFKSPMTEPENPDSAQVIVSNNSQNEQLAETETKEATADSLELFLPSDSGIGDNTEIRANIGDYIWYLGIDLGTTGISATLFNRSTNEVYPIYWSAENQQEAALKTRTFRLPAEVYLPSAQEQNTTTSNLFSAQLKPYLQIALPYKNEQQKWEPILQFNEVATVPLVWVVRSLSKLLLTLRADRSSTTLGLTAAGVGLEQQIFHSAINNLVGVICTCPSHWSEQYRFNIREALLLSKIIQHPQQVYFVEEAIASLLSELDGASGEIIHFGNSQHSHSAKTSEYPFEGNTLVINIGAAATEMALVDLPESLEELNHSDFMLHNFAYAGKGIEQDIICQLLLPTKWRKLRNSSQEGNNTTITSSPLQWQPTIAGIEQMSFASLGLEGLKLPRPGEPDTSDRINLQQRLESSVLGKAILDAAVALKLILQHQESFTLELADQCWVLQRRDLESQVFVPFVRRLNRELNKLLVAKGIPTEAINQAILTGGTSNLGAVSRWLRQKLPSAKIIQDSYLNENGSPSCSRVAYGLAMLPLHPQVLEVPRQQYTDYFLFTELLRLIPDRALSFNEVIQLFEACGINTRSCQQRLLAFLEGELPPGLLPNNVDFSWLTLASRENFDYKAIANAPLFEKQGSLTYRPNPSQLKSLRRHLNAIKASTQQSLEEPYTVNFVVGVVN</sequence>
<evidence type="ECO:0000313" key="3">
    <source>
        <dbReference type="Proteomes" id="UP000813215"/>
    </source>
</evidence>